<dbReference type="SMART" id="SM00248">
    <property type="entry name" value="ANK"/>
    <property type="match status" value="7"/>
</dbReference>
<dbReference type="SUPFAM" id="SSF48403">
    <property type="entry name" value="Ankyrin repeat"/>
    <property type="match status" value="1"/>
</dbReference>
<dbReference type="Proteomes" id="UP000507470">
    <property type="component" value="Unassembled WGS sequence"/>
</dbReference>
<organism evidence="6 7">
    <name type="scientific">Mytilus coruscus</name>
    <name type="common">Sea mussel</name>
    <dbReference type="NCBI Taxonomy" id="42192"/>
    <lineage>
        <taxon>Eukaryota</taxon>
        <taxon>Metazoa</taxon>
        <taxon>Spiralia</taxon>
        <taxon>Lophotrochozoa</taxon>
        <taxon>Mollusca</taxon>
        <taxon>Bivalvia</taxon>
        <taxon>Autobranchia</taxon>
        <taxon>Pteriomorphia</taxon>
        <taxon>Mytilida</taxon>
        <taxon>Mytiloidea</taxon>
        <taxon>Mytilidae</taxon>
        <taxon>Mytilinae</taxon>
        <taxon>Mytilus</taxon>
    </lineage>
</organism>
<evidence type="ECO:0000313" key="7">
    <source>
        <dbReference type="Proteomes" id="UP000507470"/>
    </source>
</evidence>
<evidence type="ECO:0000256" key="4">
    <source>
        <dbReference type="SAM" id="Phobius"/>
    </source>
</evidence>
<reference evidence="6 7" key="1">
    <citation type="submission" date="2020-06" db="EMBL/GenBank/DDBJ databases">
        <authorList>
            <person name="Li R."/>
            <person name="Bekaert M."/>
        </authorList>
    </citation>
    <scope>NUCLEOTIDE SEQUENCE [LARGE SCALE GENOMIC DNA]</scope>
    <source>
        <strain evidence="7">wild</strain>
    </source>
</reference>
<dbReference type="Pfam" id="PF20720">
    <property type="entry name" value="nSTAND3"/>
    <property type="match status" value="1"/>
</dbReference>
<dbReference type="InterPro" id="IPR027417">
    <property type="entry name" value="P-loop_NTPase"/>
</dbReference>
<dbReference type="SUPFAM" id="SSF52540">
    <property type="entry name" value="P-loop containing nucleoside triphosphate hydrolases"/>
    <property type="match status" value="1"/>
</dbReference>
<keyword evidence="2 3" id="KW-0040">ANK repeat</keyword>
<dbReference type="EMBL" id="CACVKT020004028">
    <property type="protein sequence ID" value="CAC5387740.1"/>
    <property type="molecule type" value="Genomic_DNA"/>
</dbReference>
<dbReference type="InterPro" id="IPR036770">
    <property type="entry name" value="Ankyrin_rpt-contain_sf"/>
</dbReference>
<gene>
    <name evidence="6" type="ORF">MCOR_23033</name>
</gene>
<evidence type="ECO:0000256" key="1">
    <source>
        <dbReference type="ARBA" id="ARBA00022737"/>
    </source>
</evidence>
<feature type="transmembrane region" description="Helical" evidence="4">
    <location>
        <begin position="297"/>
        <end position="320"/>
    </location>
</feature>
<keyword evidence="4" id="KW-1133">Transmembrane helix</keyword>
<keyword evidence="4" id="KW-0812">Transmembrane</keyword>
<dbReference type="Gene3D" id="1.25.40.20">
    <property type="entry name" value="Ankyrin repeat-containing domain"/>
    <property type="match status" value="2"/>
</dbReference>
<evidence type="ECO:0000313" key="6">
    <source>
        <dbReference type="EMBL" id="CAC5387740.1"/>
    </source>
</evidence>
<accession>A0A6J8BXY5</accession>
<dbReference type="PANTHER" id="PTHR24198">
    <property type="entry name" value="ANKYRIN REPEAT AND PROTEIN KINASE DOMAIN-CONTAINING PROTEIN"/>
    <property type="match status" value="1"/>
</dbReference>
<feature type="repeat" description="ANK" evidence="3">
    <location>
        <begin position="989"/>
        <end position="1021"/>
    </location>
</feature>
<feature type="domain" description="Novel STAND NTPase 3" evidence="5">
    <location>
        <begin position="375"/>
        <end position="528"/>
    </location>
</feature>
<dbReference type="PROSITE" id="PS50088">
    <property type="entry name" value="ANK_REPEAT"/>
    <property type="match status" value="2"/>
</dbReference>
<evidence type="ECO:0000256" key="3">
    <source>
        <dbReference type="PROSITE-ProRule" id="PRU00023"/>
    </source>
</evidence>
<feature type="repeat" description="ANK" evidence="3">
    <location>
        <begin position="956"/>
        <end position="988"/>
    </location>
</feature>
<dbReference type="OrthoDB" id="10335233at2759"/>
<dbReference type="PANTHER" id="PTHR24198:SF165">
    <property type="entry name" value="ANKYRIN REPEAT-CONTAINING PROTEIN-RELATED"/>
    <property type="match status" value="1"/>
</dbReference>
<evidence type="ECO:0000259" key="5">
    <source>
        <dbReference type="Pfam" id="PF20720"/>
    </source>
</evidence>
<dbReference type="InterPro" id="IPR049050">
    <property type="entry name" value="nSTAND3"/>
</dbReference>
<dbReference type="CDD" id="cd00009">
    <property type="entry name" value="AAA"/>
    <property type="match status" value="1"/>
</dbReference>
<dbReference type="InterPro" id="IPR002110">
    <property type="entry name" value="Ankyrin_rpt"/>
</dbReference>
<name>A0A6J8BXY5_MYTCO</name>
<sequence length="1053" mass="121676">MNLSLSVCHYYTDSRVVLGYICHVCNTTRRFFTYVSNRVEKIHKVSEPSQWSYVSTDRNPADLGTRFISSPNMQIISSWINGPNWLLNKEPFDMVSFPLLSPHDDKEIRPEIVSRKTQIDSLQIDSQRFSKFSSWRSLVRSLSLLRHIAKTLSSATTSLCKGWHICAEKDTPDFIKGTETLIIRQVQKEFFEHEIDSLNTDQHVPQNSAILKLDPILDEHGILRNLVILCWQTNIFLPHALTTLSSSCWKNSSDKVQDICIELTTTIPTIQNNHSYGVQNNISSTHLRGITDFPPDIALLCFPLVVIIFVLVFGMTYAVFVRTLYVENIPSDELRRDNEADDLVTNNIIADGIPDTIREQIKNTIENWKREDKKYVEIKAYDQVLHILNCNSCVTITGSPGVGKTATLRHTALFFAKKGYNIFPVTVPEDIRNYYKPGKRTIFVIDDLFGKSSANKQYINAWQQFNTLLVEMIKDRNCKIIVACRLQVYRDEKFKTLHLFQTHECNMVSEDLKLTEKEKIEIAKSHIENFNISLTTIPDLDFFPLLCQMCGEQRGMDIAQFFSKPFKVLRKELEYFWMEGSKSKFKLCALALLVLHNNELEERKLTSADVHDQIREICNICKLRPGSTTHEIQDAFSTLKETYVIEENDKYKTKHDLIFHFIVHYFSEKMIGCMIKYSNMDLIHDRFLFYEEKEKKQFGRKDGQDDFVVFIPENYRDSYLQRIVEDWLQGNVWNVFDNENMKSFAFRQNMIQYLKRLEKSKQKQLANKNIPIETKEIYNPLVCCLYYGYADILKWLASAGVDINQCISLNQSEFSPLTVACVRNQTEMIDTLLKLGAFVDKTEINNCSPIYCACNNSAELHVQLLLKNKANIDIEGRYGVTPLILACLRSERETVRLLLMYKADCNKRLCSRHVIDFKKQSDWLNWLKKISSDFVIKYQQLSSRDDQEESLFKFMDGSAPLHMACIKGDEEIVNLLLNRKPEIDIINHDGATPLFIASRFGFSNIVRLLLDGNADAEIRTKGGKTPLSVARKLGYTTVCKMLEGAIYKVHVNQ</sequence>
<dbReference type="PROSITE" id="PS50297">
    <property type="entry name" value="ANK_REP_REGION"/>
    <property type="match status" value="2"/>
</dbReference>
<keyword evidence="1" id="KW-0677">Repeat</keyword>
<dbReference type="AlphaFoldDB" id="A0A6J8BXY5"/>
<dbReference type="Pfam" id="PF12796">
    <property type="entry name" value="Ank_2"/>
    <property type="match status" value="2"/>
</dbReference>
<proteinExistence type="predicted"/>
<keyword evidence="4" id="KW-0472">Membrane</keyword>
<keyword evidence="7" id="KW-1185">Reference proteome</keyword>
<evidence type="ECO:0000256" key="2">
    <source>
        <dbReference type="ARBA" id="ARBA00023043"/>
    </source>
</evidence>
<protein>
    <recommendedName>
        <fullName evidence="5">Novel STAND NTPase 3 domain-containing protein</fullName>
    </recommendedName>
</protein>